<dbReference type="RefSeq" id="WP_161315530.1">
    <property type="nucleotide sequence ID" value="NZ_WTUW01000002.1"/>
</dbReference>
<reference evidence="2 3" key="1">
    <citation type="submission" date="2019-12" db="EMBL/GenBank/DDBJ databases">
        <title>Snethiella sp. nov. sp. isolated from sea sand.</title>
        <authorList>
            <person name="Kim J."/>
            <person name="Jeong S.E."/>
            <person name="Jung H.S."/>
            <person name="Jeon C.O."/>
        </authorList>
    </citation>
    <scope>NUCLEOTIDE SEQUENCE [LARGE SCALE GENOMIC DNA]</scope>
    <source>
        <strain evidence="2 3">DP05</strain>
    </source>
</reference>
<organism evidence="2 3">
    <name type="scientific">Sneathiella litorea</name>
    <dbReference type="NCBI Taxonomy" id="2606216"/>
    <lineage>
        <taxon>Bacteria</taxon>
        <taxon>Pseudomonadati</taxon>
        <taxon>Pseudomonadota</taxon>
        <taxon>Alphaproteobacteria</taxon>
        <taxon>Sneathiellales</taxon>
        <taxon>Sneathiellaceae</taxon>
        <taxon>Sneathiella</taxon>
    </lineage>
</organism>
<proteinExistence type="predicted"/>
<keyword evidence="3" id="KW-1185">Reference proteome</keyword>
<protein>
    <submittedName>
        <fullName evidence="2">Uncharacterized protein</fullName>
    </submittedName>
</protein>
<feature type="transmembrane region" description="Helical" evidence="1">
    <location>
        <begin position="31"/>
        <end position="50"/>
    </location>
</feature>
<evidence type="ECO:0000256" key="1">
    <source>
        <dbReference type="SAM" id="Phobius"/>
    </source>
</evidence>
<feature type="transmembrane region" description="Helical" evidence="1">
    <location>
        <begin position="62"/>
        <end position="83"/>
    </location>
</feature>
<accession>A0A6L8W965</accession>
<keyword evidence="1" id="KW-1133">Transmembrane helix</keyword>
<dbReference type="EMBL" id="WTUW01000002">
    <property type="protein sequence ID" value="MZR30992.1"/>
    <property type="molecule type" value="Genomic_DNA"/>
</dbReference>
<evidence type="ECO:0000313" key="2">
    <source>
        <dbReference type="EMBL" id="MZR30992.1"/>
    </source>
</evidence>
<name>A0A6L8W965_9PROT</name>
<comment type="caution">
    <text evidence="2">The sequence shown here is derived from an EMBL/GenBank/DDBJ whole genome shotgun (WGS) entry which is preliminary data.</text>
</comment>
<feature type="transmembrane region" description="Helical" evidence="1">
    <location>
        <begin position="103"/>
        <end position="124"/>
    </location>
</feature>
<evidence type="ECO:0000313" key="3">
    <source>
        <dbReference type="Proteomes" id="UP000476030"/>
    </source>
</evidence>
<keyword evidence="1" id="KW-0472">Membrane</keyword>
<keyword evidence="1" id="KW-0812">Transmembrane</keyword>
<dbReference type="Proteomes" id="UP000476030">
    <property type="component" value="Unassembled WGS sequence"/>
</dbReference>
<feature type="transmembrane region" description="Helical" evidence="1">
    <location>
        <begin position="130"/>
        <end position="159"/>
    </location>
</feature>
<sequence>MPLVSDLKEKLTPHWQAAIKRAKASSWTERGIVAAPLLAALLVAGVTVGLDIFLRGEAGNRWILSLLGTTGLLFALFAPLTYVTVRLYRRVWHRRKERRFMDALWIGLYLPHAFAVLVVVIAQLEGSENITSLGAAVITWAMLSLLLSPFSVLLTLLLWSYLPKEIRVPTQLLQIPSRLNARGQNLLAPPAPKDDSDIIRT</sequence>
<gene>
    <name evidence="2" type="ORF">GQE98_10140</name>
</gene>
<dbReference type="AlphaFoldDB" id="A0A6L8W965"/>